<feature type="compositionally biased region" description="Basic and acidic residues" evidence="8">
    <location>
        <begin position="253"/>
        <end position="264"/>
    </location>
</feature>
<dbReference type="EMBL" id="OIVN01000400">
    <property type="protein sequence ID" value="SPC79589.1"/>
    <property type="molecule type" value="Genomic_DNA"/>
</dbReference>
<dbReference type="GO" id="GO:0003676">
    <property type="term" value="F:nucleic acid binding"/>
    <property type="evidence" value="ECO:0007669"/>
    <property type="project" value="InterPro"/>
</dbReference>
<feature type="region of interest" description="Disordered" evidence="8">
    <location>
        <begin position="253"/>
        <end position="279"/>
    </location>
</feature>
<dbReference type="Gene3D" id="1.10.340.70">
    <property type="match status" value="1"/>
</dbReference>
<keyword evidence="4" id="KW-0255">Endonuclease</keyword>
<evidence type="ECO:0000313" key="11">
    <source>
        <dbReference type="EMBL" id="SPC79589.1"/>
    </source>
</evidence>
<organism evidence="11">
    <name type="scientific">Fagus sylvatica</name>
    <name type="common">Beechnut</name>
    <dbReference type="NCBI Taxonomy" id="28930"/>
    <lineage>
        <taxon>Eukaryota</taxon>
        <taxon>Viridiplantae</taxon>
        <taxon>Streptophyta</taxon>
        <taxon>Embryophyta</taxon>
        <taxon>Tracheophyta</taxon>
        <taxon>Spermatophyta</taxon>
        <taxon>Magnoliopsida</taxon>
        <taxon>eudicotyledons</taxon>
        <taxon>Gunneridae</taxon>
        <taxon>Pentapetalae</taxon>
        <taxon>rosids</taxon>
        <taxon>fabids</taxon>
        <taxon>Fagales</taxon>
        <taxon>Fagaceae</taxon>
        <taxon>Fagus</taxon>
    </lineage>
</organism>
<evidence type="ECO:0000259" key="9">
    <source>
        <dbReference type="PROSITE" id="PS50878"/>
    </source>
</evidence>
<evidence type="ECO:0000256" key="7">
    <source>
        <dbReference type="SAM" id="Coils"/>
    </source>
</evidence>
<dbReference type="Pfam" id="PF13456">
    <property type="entry name" value="RVT_3"/>
    <property type="match status" value="1"/>
</dbReference>
<dbReference type="InterPro" id="IPR041588">
    <property type="entry name" value="Integrase_H2C2"/>
</dbReference>
<keyword evidence="1" id="KW-0808">Transferase</keyword>
<dbReference type="PROSITE" id="PS50994">
    <property type="entry name" value="INTEGRASE"/>
    <property type="match status" value="1"/>
</dbReference>
<feature type="domain" description="Integrase catalytic" evidence="10">
    <location>
        <begin position="1027"/>
        <end position="1186"/>
    </location>
</feature>
<keyword evidence="6" id="KW-0695">RNA-directed DNA polymerase</keyword>
<dbReference type="InterPro" id="IPR043502">
    <property type="entry name" value="DNA/RNA_pol_sf"/>
</dbReference>
<dbReference type="Gene3D" id="3.30.70.270">
    <property type="match status" value="1"/>
</dbReference>
<dbReference type="Gene3D" id="3.30.420.10">
    <property type="entry name" value="Ribonuclease H-like superfamily/Ribonuclease H"/>
    <property type="match status" value="2"/>
</dbReference>
<dbReference type="PANTHER" id="PTHR48475">
    <property type="entry name" value="RIBONUCLEASE H"/>
    <property type="match status" value="1"/>
</dbReference>
<dbReference type="SUPFAM" id="SSF56672">
    <property type="entry name" value="DNA/RNA polymerases"/>
    <property type="match status" value="1"/>
</dbReference>
<evidence type="ECO:0000256" key="5">
    <source>
        <dbReference type="ARBA" id="ARBA00022801"/>
    </source>
</evidence>
<feature type="region of interest" description="Disordered" evidence="8">
    <location>
        <begin position="53"/>
        <end position="113"/>
    </location>
</feature>
<keyword evidence="3" id="KW-0540">Nuclease</keyword>
<gene>
    <name evidence="11" type="ORF">FSB_LOCUS7471</name>
</gene>
<name>A0A2N9EYA7_FAGSY</name>
<evidence type="ECO:0000256" key="1">
    <source>
        <dbReference type="ARBA" id="ARBA00022679"/>
    </source>
</evidence>
<dbReference type="Gene3D" id="3.10.10.10">
    <property type="entry name" value="HIV Type 1 Reverse Transcriptase, subunit A, domain 1"/>
    <property type="match status" value="1"/>
</dbReference>
<evidence type="ECO:0000259" key="10">
    <source>
        <dbReference type="PROSITE" id="PS50994"/>
    </source>
</evidence>
<dbReference type="Pfam" id="PF17917">
    <property type="entry name" value="RT_RNaseH"/>
    <property type="match status" value="1"/>
</dbReference>
<dbReference type="InterPro" id="IPR001584">
    <property type="entry name" value="Integrase_cat-core"/>
</dbReference>
<accession>A0A2N9EYA7</accession>
<keyword evidence="5" id="KW-0378">Hydrolase</keyword>
<evidence type="ECO:0000256" key="6">
    <source>
        <dbReference type="ARBA" id="ARBA00022918"/>
    </source>
</evidence>
<keyword evidence="2" id="KW-0548">Nucleotidyltransferase</keyword>
<dbReference type="InterPro" id="IPR002156">
    <property type="entry name" value="RNaseH_domain"/>
</dbReference>
<evidence type="ECO:0000256" key="3">
    <source>
        <dbReference type="ARBA" id="ARBA00022722"/>
    </source>
</evidence>
<feature type="coiled-coil region" evidence="7">
    <location>
        <begin position="11"/>
        <end position="45"/>
    </location>
</feature>
<protein>
    <submittedName>
        <fullName evidence="11">Uncharacterized protein</fullName>
    </submittedName>
</protein>
<dbReference type="Pfam" id="PF17921">
    <property type="entry name" value="Integrase_H2C2"/>
    <property type="match status" value="1"/>
</dbReference>
<evidence type="ECO:0000256" key="8">
    <source>
        <dbReference type="SAM" id="MobiDB-lite"/>
    </source>
</evidence>
<dbReference type="SUPFAM" id="SSF53098">
    <property type="entry name" value="Ribonuclease H-like"/>
    <property type="match status" value="1"/>
</dbReference>
<dbReference type="GO" id="GO:0003964">
    <property type="term" value="F:RNA-directed DNA polymerase activity"/>
    <property type="evidence" value="ECO:0007669"/>
    <property type="project" value="UniProtKB-KW"/>
</dbReference>
<dbReference type="InterPro" id="IPR012337">
    <property type="entry name" value="RNaseH-like_sf"/>
</dbReference>
<dbReference type="CDD" id="cd01647">
    <property type="entry name" value="RT_LTR"/>
    <property type="match status" value="1"/>
</dbReference>
<dbReference type="InterPro" id="IPR000477">
    <property type="entry name" value="RT_dom"/>
</dbReference>
<dbReference type="Pfam" id="PF00078">
    <property type="entry name" value="RVT_1"/>
    <property type="match status" value="1"/>
</dbReference>
<dbReference type="InterPro" id="IPR041373">
    <property type="entry name" value="RT_RNaseH"/>
</dbReference>
<proteinExistence type="predicted"/>
<sequence length="1348" mass="154428">MEAGDTSGRHLNASDRQMQAFTANIQELAQQSAVDRREMQELTRQNQELITLLRSRGEIPNPGQGQNDGEGLRNEEGGNQNQDQNDERSSANQNRVPHPSQVADPTRSAADARAARLEEELKEMREQMKEMKSQVKAKAAKNLDMLVHRSESLFTRRVDEYPLPAKFKVPQLETFDGLKDLLDYLDSFRTVMRLQGVSDEIMRHAFPTNLRGSTRLCKDPPRSMSELMYEAQKFINAEDAFEARDKFPSKKNKELEDRRFESSKGRTIPHSSGLGKLHSNPTKRSKDLYYRFHRDHGHTTEDCYVLKEQIEALISRHYLPPSISANEDRQRTAEADDIPLVGFTGDKVKPLRVVSLMIKASTYPKQVRASVKFLVVDCPLAYNVIIGCPTLNKLRAVTSTYHLLIRFPTEHGIGEFKGDQATVRECYFAFFGLETRHQTMTIDEGQRLVEAHGGVGSGCVGRRKATQNHEYQNENGRKIEGIHYQLNVDPSIQPIKQKRRVFTLDRNQAISDEVEKLLTARFIREVYYPDWLANVVMVKKSNGKWRMCVDFTDLNKACPKDSFPLARIDQLVDSIAGHKLLTFMETFSGYNQIMMDEDDQEKTSFITSKGLFCYKVMPFGLKNARATYQRLMNKMFHNQIGRNVEVYIDDMLVKMKDEANHLDDLEETFKTLRQYRMKLNPSKCVFGVSSGKFLSPSKQGETLSLYLVVSLTAVSSAFVREEDGTQLPVYYTSKAFQGDEERCPAMEKLALALVVAARKLRPYFQAYTIIVLTNHPLRKAMNKPNAAGRLIQWAMKLSEFDIKYSLRQAIKDQALADFIAEFTAAEEEPSQEKSEGKWEVRVDGSSIKGSDSQLIVEQVNGEYEAKEDRMAKYLSLVKNLMRGFDEVILVQIPREQNTEADTLVKLAFSEEAINQQIEVQYSPSHTEGEMNPINVDNSWMTPITKYLEEGTLLTNPVEARKLRVREVHEGICGNHSGARSLVHKLVRAGYYWPMMQKDAISYTRACDKCQRFENLIHSPPETLTPITAPWPFAQWGLNIMGPLPVRRRQLKFLIIGIDYFTKWVEAKSLVMITEKNVRGFLWRSIICRFGIPRTFVSNNGHQFDNSPFREFCEALGIHNHYSSTSHPQANGQVEVTNRSLLKMIKTRLEGAKGLWPEELLNVLWAYRMTARTPIGETPFQLTYGTKVVIPVEIGLTNWRINHHDESSNNSQLRMNLDLLDEACDQAEAKTIAYQQKMARYHDWRVKHREFKVGDLMLRKVTFATKDPAQGKVGTHMGRTIQSHQVLQERHLPPLEVGRHCTTSSLECRTPKKVLPVRHYSKDSFFKVIILVFSFTHVLESFLLKIVRK</sequence>
<keyword evidence="7" id="KW-0175">Coiled coil</keyword>
<dbReference type="GO" id="GO:0015074">
    <property type="term" value="P:DNA integration"/>
    <property type="evidence" value="ECO:0007669"/>
    <property type="project" value="InterPro"/>
</dbReference>
<evidence type="ECO:0000256" key="2">
    <source>
        <dbReference type="ARBA" id="ARBA00022695"/>
    </source>
</evidence>
<dbReference type="InterPro" id="IPR043128">
    <property type="entry name" value="Rev_trsase/Diguanyl_cyclase"/>
</dbReference>
<dbReference type="GO" id="GO:0004523">
    <property type="term" value="F:RNA-DNA hybrid ribonuclease activity"/>
    <property type="evidence" value="ECO:0007669"/>
    <property type="project" value="InterPro"/>
</dbReference>
<feature type="domain" description="Reverse transcriptase" evidence="9">
    <location>
        <begin position="519"/>
        <end position="711"/>
    </location>
</feature>
<reference evidence="11" key="1">
    <citation type="submission" date="2018-02" db="EMBL/GenBank/DDBJ databases">
        <authorList>
            <person name="Cohen D.B."/>
            <person name="Kent A.D."/>
        </authorList>
    </citation>
    <scope>NUCLEOTIDE SEQUENCE</scope>
</reference>
<evidence type="ECO:0000256" key="4">
    <source>
        <dbReference type="ARBA" id="ARBA00022759"/>
    </source>
</evidence>
<dbReference type="PROSITE" id="PS50878">
    <property type="entry name" value="RT_POL"/>
    <property type="match status" value="1"/>
</dbReference>
<dbReference type="InterPro" id="IPR036397">
    <property type="entry name" value="RNaseH_sf"/>
</dbReference>
<dbReference type="PANTHER" id="PTHR48475:SF2">
    <property type="entry name" value="RIBONUCLEASE H"/>
    <property type="match status" value="1"/>
</dbReference>